<evidence type="ECO:0000256" key="2">
    <source>
        <dbReference type="ARBA" id="ARBA00013164"/>
    </source>
</evidence>
<dbReference type="InterPro" id="IPR014729">
    <property type="entry name" value="Rossmann-like_a/b/a_fold"/>
</dbReference>
<protein>
    <recommendedName>
        <fullName evidence="2">leucine--tRNA ligase</fullName>
        <ecNumber evidence="2">6.1.1.4</ecNumber>
    </recommendedName>
    <alternativeName>
        <fullName evidence="8">Leucyl-tRNA synthetase</fullName>
    </alternativeName>
</protein>
<evidence type="ECO:0000256" key="8">
    <source>
        <dbReference type="ARBA" id="ARBA00030520"/>
    </source>
</evidence>
<dbReference type="SUPFAM" id="SSF47323">
    <property type="entry name" value="Anticodon-binding domain of a subclass of class I aminoacyl-tRNA synthetases"/>
    <property type="match status" value="1"/>
</dbReference>
<dbReference type="PRINTS" id="PR00985">
    <property type="entry name" value="TRNASYNTHLEU"/>
</dbReference>
<dbReference type="InterPro" id="IPR009080">
    <property type="entry name" value="tRNAsynth_Ia_anticodon-bd"/>
</dbReference>
<dbReference type="InterPro" id="IPR001412">
    <property type="entry name" value="aa-tRNA-synth_I_CS"/>
</dbReference>
<dbReference type="Gene3D" id="3.40.50.620">
    <property type="entry name" value="HUPs"/>
    <property type="match status" value="2"/>
</dbReference>
<dbReference type="GO" id="GO:0006429">
    <property type="term" value="P:leucyl-tRNA aminoacylation"/>
    <property type="evidence" value="ECO:0007669"/>
    <property type="project" value="InterPro"/>
</dbReference>
<keyword evidence="5 9" id="KW-0067">ATP-binding</keyword>
<dbReference type="EMBL" id="UYRS01018365">
    <property type="protein sequence ID" value="VDK33860.1"/>
    <property type="molecule type" value="Genomic_DNA"/>
</dbReference>
<dbReference type="EC" id="6.1.1.4" evidence="2"/>
<evidence type="ECO:0000313" key="12">
    <source>
        <dbReference type="Proteomes" id="UP000282613"/>
    </source>
</evidence>
<evidence type="ECO:0000313" key="11">
    <source>
        <dbReference type="EMBL" id="VDK33860.1"/>
    </source>
</evidence>
<dbReference type="PANTHER" id="PTHR43740:SF2">
    <property type="entry name" value="LEUCINE--TRNA LIGASE, MITOCHONDRIAL"/>
    <property type="match status" value="1"/>
</dbReference>
<dbReference type="SUPFAM" id="SSF52374">
    <property type="entry name" value="Nucleotidylyl transferase"/>
    <property type="match status" value="1"/>
</dbReference>
<dbReference type="FunFam" id="3.40.50.620:FF:000060">
    <property type="entry name" value="Leucine--tRNA ligase"/>
    <property type="match status" value="1"/>
</dbReference>
<evidence type="ECO:0000256" key="6">
    <source>
        <dbReference type="ARBA" id="ARBA00022917"/>
    </source>
</evidence>
<dbReference type="InterPro" id="IPR002302">
    <property type="entry name" value="Leu-tRNA-ligase"/>
</dbReference>
<evidence type="ECO:0000259" key="10">
    <source>
        <dbReference type="Pfam" id="PF00133"/>
    </source>
</evidence>
<comment type="similarity">
    <text evidence="1 9">Belongs to the class-I aminoacyl-tRNA synthetase family.</text>
</comment>
<reference evidence="11 12" key="2">
    <citation type="submission" date="2018-11" db="EMBL/GenBank/DDBJ databases">
        <authorList>
            <consortium name="Pathogen Informatics"/>
        </authorList>
    </citation>
    <scope>NUCLEOTIDE SEQUENCE [LARGE SCALE GENOMIC DNA]</scope>
</reference>
<accession>A0A158R813</accession>
<sequence>MIKCAQLLRTDGFVESKVFYILSMFPYPSGRLHMGHLRVYTVTDVLVRYYQLLGNQVIHPMGWDAFGLPAENAAIDRGVLPDEWTCKNIQNMRKQLRNDMKLSFDWTREISTCNPNYYRWTQWLFIKLFEAGLAYRRLAEVNWDPIDKTVLANELVDAEGRSWRSGALVEKRSLKDGLGEIRGQQWRDVIRMQEGWIGPNDGFVVEFDLDFHSTEEDLQGERLAVFTKHPGLAAAGAISFIAVGPQSIFWNERFRFPQNLREVNGSRKLAVVSLCPSLGKLSVQPAASCYPWPERLNISVKHLLTDTYIPLIYDPELRSRVEYETAVELGTPDVCDRHRELSRFLDLPSPECKIDVNCPAETDIELRIRIKQSPLLEFNGLNLKEATALAVSKLTGSEYRLYRCSRYRKDWSVSRQRYWATPIPLIYCRNCGVICLKFETLSKLQRFTAFKALGPFQTVPVPEEDLPVELPPLKAPLKRGDVPLRENTEWRYTTCPSCGSSAEREVDTLDTFVDSSWYYLRFLDPTNSKEICSRDNAHKHIPVDIYVGGVEHAIRHLFYARFIAHFLHRELGLLPCREPFQRFLPVGLVMGRTFRSSTTGQYFPAQEIEKDSSGNARVKATGEVVVESWEKMSKSKLNGVDPSEVFARHGVELTRLTMLASVGPHAARQWNEGEILRGVKNWQSRLWKLIGRLIELSNNSSTLWPSADQADYLLADEDFLQTYAHIVEQVHHHYGESFVLSAVIANLQKLTSILLKHSQVGEKCMSSRTYLKALADLIVMLHPLAPLFTCELWRGFSLALSSAPSEALNHIYAAPDWHYHLVGIPSLPFPLRLGSPTSNHLWILGH</sequence>
<dbReference type="GO" id="GO:0004823">
    <property type="term" value="F:leucine-tRNA ligase activity"/>
    <property type="evidence" value="ECO:0007669"/>
    <property type="project" value="UniProtKB-EC"/>
</dbReference>
<proteinExistence type="inferred from homology"/>
<dbReference type="GO" id="GO:0032543">
    <property type="term" value="P:mitochondrial translation"/>
    <property type="evidence" value="ECO:0007669"/>
    <property type="project" value="TreeGrafter"/>
</dbReference>
<evidence type="ECO:0000256" key="5">
    <source>
        <dbReference type="ARBA" id="ARBA00022840"/>
    </source>
</evidence>
<dbReference type="InterPro" id="IPR002300">
    <property type="entry name" value="aa-tRNA-synth_Ia"/>
</dbReference>
<keyword evidence="4 9" id="KW-0547">Nucleotide-binding</keyword>
<reference evidence="13" key="1">
    <citation type="submission" date="2016-04" db="UniProtKB">
        <authorList>
            <consortium name="WormBaseParasite"/>
        </authorList>
    </citation>
    <scope>IDENTIFICATION</scope>
</reference>
<dbReference type="PANTHER" id="PTHR43740">
    <property type="entry name" value="LEUCYL-TRNA SYNTHETASE"/>
    <property type="match status" value="1"/>
</dbReference>
<keyword evidence="6 9" id="KW-0648">Protein biosynthesis</keyword>
<name>A0A158R813_TAEAS</name>
<dbReference type="STRING" id="60517.A0A158R813"/>
<dbReference type="GO" id="GO:0005739">
    <property type="term" value="C:mitochondrion"/>
    <property type="evidence" value="ECO:0007669"/>
    <property type="project" value="TreeGrafter"/>
</dbReference>
<dbReference type="PROSITE" id="PS00178">
    <property type="entry name" value="AA_TRNA_LIGASE_I"/>
    <property type="match status" value="1"/>
</dbReference>
<dbReference type="AlphaFoldDB" id="A0A158R813"/>
<dbReference type="WBParaSite" id="TASK_0000469601-mRNA-1">
    <property type="protein sequence ID" value="TASK_0000469601-mRNA-1"/>
    <property type="gene ID" value="TASK_0000469601"/>
</dbReference>
<evidence type="ECO:0000256" key="9">
    <source>
        <dbReference type="RuleBase" id="RU363035"/>
    </source>
</evidence>
<evidence type="ECO:0000256" key="1">
    <source>
        <dbReference type="ARBA" id="ARBA00005594"/>
    </source>
</evidence>
<organism evidence="13">
    <name type="scientific">Taenia asiatica</name>
    <name type="common">Asian tapeworm</name>
    <dbReference type="NCBI Taxonomy" id="60517"/>
    <lineage>
        <taxon>Eukaryota</taxon>
        <taxon>Metazoa</taxon>
        <taxon>Spiralia</taxon>
        <taxon>Lophotrochozoa</taxon>
        <taxon>Platyhelminthes</taxon>
        <taxon>Cestoda</taxon>
        <taxon>Eucestoda</taxon>
        <taxon>Cyclophyllidea</taxon>
        <taxon>Taeniidae</taxon>
        <taxon>Taenia</taxon>
    </lineage>
</organism>
<keyword evidence="12" id="KW-1185">Reference proteome</keyword>
<dbReference type="OrthoDB" id="15954at2759"/>
<evidence type="ECO:0000256" key="3">
    <source>
        <dbReference type="ARBA" id="ARBA00022598"/>
    </source>
</evidence>
<keyword evidence="7 9" id="KW-0030">Aminoacyl-tRNA synthetase</keyword>
<evidence type="ECO:0000313" key="13">
    <source>
        <dbReference type="WBParaSite" id="TASK_0000469601-mRNA-1"/>
    </source>
</evidence>
<gene>
    <name evidence="11" type="ORF">TASK_LOCUS4697</name>
</gene>
<dbReference type="GO" id="GO:0005524">
    <property type="term" value="F:ATP binding"/>
    <property type="evidence" value="ECO:0007669"/>
    <property type="project" value="UniProtKB-KW"/>
</dbReference>
<dbReference type="Proteomes" id="UP000282613">
    <property type="component" value="Unassembled WGS sequence"/>
</dbReference>
<dbReference type="Gene3D" id="1.10.730.10">
    <property type="entry name" value="Isoleucyl-tRNA Synthetase, Domain 1"/>
    <property type="match status" value="1"/>
</dbReference>
<evidence type="ECO:0000256" key="7">
    <source>
        <dbReference type="ARBA" id="ARBA00023146"/>
    </source>
</evidence>
<evidence type="ECO:0000256" key="4">
    <source>
        <dbReference type="ARBA" id="ARBA00022741"/>
    </source>
</evidence>
<feature type="domain" description="Aminoacyl-tRNA synthetase class Ia" evidence="10">
    <location>
        <begin position="17"/>
        <end position="437"/>
    </location>
</feature>
<keyword evidence="3 9" id="KW-0436">Ligase</keyword>
<dbReference type="Pfam" id="PF00133">
    <property type="entry name" value="tRNA-synt_1"/>
    <property type="match status" value="1"/>
</dbReference>